<feature type="transmembrane region" description="Helical" evidence="2">
    <location>
        <begin position="28"/>
        <end position="51"/>
    </location>
</feature>
<keyword evidence="4" id="KW-1185">Reference proteome</keyword>
<accession>A0A6S7JJ93</accession>
<feature type="compositionally biased region" description="Low complexity" evidence="1">
    <location>
        <begin position="314"/>
        <end position="334"/>
    </location>
</feature>
<gene>
    <name evidence="3" type="ORF">PACLA_8A069881</name>
</gene>
<dbReference type="EMBL" id="CACRXK020017284">
    <property type="protein sequence ID" value="CAB4030998.1"/>
    <property type="molecule type" value="Genomic_DNA"/>
</dbReference>
<feature type="region of interest" description="Disordered" evidence="1">
    <location>
        <begin position="314"/>
        <end position="430"/>
    </location>
</feature>
<feature type="transmembrane region" description="Helical" evidence="2">
    <location>
        <begin position="5"/>
        <end position="22"/>
    </location>
</feature>
<evidence type="ECO:0000313" key="3">
    <source>
        <dbReference type="EMBL" id="CAB4030998.1"/>
    </source>
</evidence>
<keyword evidence="2" id="KW-0812">Transmembrane</keyword>
<sequence>MPRLFQSLCIVISICIITYGYIVNKELLVNFGFALLGVVLASIFRCLCNFLEELFQVIKSRNDYNISELFTNSFSGIQWKPVIPVVIIAAIPCALAKNSSFNLEDAILILSGIGVVPLIAYLLKLNAQSDPAYTLAFNYNITYLEKALPIFSTSFCDGEKLILLFWINYNKGTPLSVVDSNITKITDNDGHNGYFTVYKLKYHGIEYRRVIHFAEEPLETLKRMCGHSKELRADQLDHQVQSLHKHLSKILTKDQCFGNKCIPILISKYKSLENGGLVEQIMSASLPPLVSPSPHLSPSHRENSSVLRIDEDVSNPVSVSPSPHLSPSHPENSPALRIDEDVSIPVSVSPSPHVSPSHEESSSPPRNDEDAESERNGSRTEQSHTMEVTGESKSVRVAVHLTGSREDVKPQLRKRKPVKTDRNENLNIGW</sequence>
<keyword evidence="2" id="KW-0472">Membrane</keyword>
<evidence type="ECO:0000256" key="2">
    <source>
        <dbReference type="SAM" id="Phobius"/>
    </source>
</evidence>
<proteinExistence type="predicted"/>
<dbReference type="InterPro" id="IPR038623">
    <property type="entry name" value="STING_C_sf"/>
</dbReference>
<reference evidence="3" key="1">
    <citation type="submission" date="2020-04" db="EMBL/GenBank/DDBJ databases">
        <authorList>
            <person name="Alioto T."/>
            <person name="Alioto T."/>
            <person name="Gomez Garrido J."/>
        </authorList>
    </citation>
    <scope>NUCLEOTIDE SEQUENCE</scope>
    <source>
        <strain evidence="3">A484AB</strain>
    </source>
</reference>
<protein>
    <submittedName>
        <fullName evidence="3">Uncharacterized protein</fullName>
    </submittedName>
</protein>
<organism evidence="3 4">
    <name type="scientific">Paramuricea clavata</name>
    <name type="common">Red gorgonian</name>
    <name type="synonym">Violescent sea-whip</name>
    <dbReference type="NCBI Taxonomy" id="317549"/>
    <lineage>
        <taxon>Eukaryota</taxon>
        <taxon>Metazoa</taxon>
        <taxon>Cnidaria</taxon>
        <taxon>Anthozoa</taxon>
        <taxon>Octocorallia</taxon>
        <taxon>Malacalcyonacea</taxon>
        <taxon>Plexauridae</taxon>
        <taxon>Paramuricea</taxon>
    </lineage>
</organism>
<dbReference type="Gene3D" id="3.40.50.12100">
    <property type="entry name" value="Stimulator of interferon genes protein"/>
    <property type="match status" value="1"/>
</dbReference>
<keyword evidence="2" id="KW-1133">Transmembrane helix</keyword>
<evidence type="ECO:0000256" key="1">
    <source>
        <dbReference type="SAM" id="MobiDB-lite"/>
    </source>
</evidence>
<dbReference type="Proteomes" id="UP001152795">
    <property type="component" value="Unassembled WGS sequence"/>
</dbReference>
<comment type="caution">
    <text evidence="3">The sequence shown here is derived from an EMBL/GenBank/DDBJ whole genome shotgun (WGS) entry which is preliminary data.</text>
</comment>
<feature type="compositionally biased region" description="Low complexity" evidence="1">
    <location>
        <begin position="343"/>
        <end position="355"/>
    </location>
</feature>
<name>A0A6S7JJ93_PARCT</name>
<evidence type="ECO:0000313" key="4">
    <source>
        <dbReference type="Proteomes" id="UP001152795"/>
    </source>
</evidence>
<feature type="non-terminal residue" evidence="3">
    <location>
        <position position="430"/>
    </location>
</feature>
<feature type="transmembrane region" description="Helical" evidence="2">
    <location>
        <begin position="106"/>
        <end position="123"/>
    </location>
</feature>
<feature type="compositionally biased region" description="Basic and acidic residues" evidence="1">
    <location>
        <begin position="373"/>
        <end position="384"/>
    </location>
</feature>
<dbReference type="AlphaFoldDB" id="A0A6S7JJ93"/>